<protein>
    <recommendedName>
        <fullName evidence="1">Neprosin PEP catalytic domain-containing protein</fullName>
    </recommendedName>
</protein>
<dbReference type="Pfam" id="PF03080">
    <property type="entry name" value="Neprosin"/>
    <property type="match status" value="1"/>
</dbReference>
<dbReference type="PANTHER" id="PTHR31589">
    <property type="entry name" value="PROTEIN, PUTATIVE (DUF239)-RELATED-RELATED"/>
    <property type="match status" value="1"/>
</dbReference>
<proteinExistence type="predicted"/>
<accession>A0AAD7M4I2</accession>
<dbReference type="EMBL" id="JARAOO010000004">
    <property type="protein sequence ID" value="KAJ7969830.1"/>
    <property type="molecule type" value="Genomic_DNA"/>
</dbReference>
<evidence type="ECO:0000313" key="2">
    <source>
        <dbReference type="EMBL" id="KAJ7969830.1"/>
    </source>
</evidence>
<gene>
    <name evidence="2" type="ORF">O6P43_008110</name>
</gene>
<sequence length="198" mass="21691">MWPSSADEAKGVINATNAGSSSSKSIAIGLKELACPIGTVPIRRTTKEELSRAKASFREQFQRSISEAGPAPRLMDKSSGNWWLTYGDSDTRIGYWSSSIFTNLKDGAEVLRWGGQVYSSVPSMPVMGSGEMDDYFGSHYRQVSLRYESGSSLNGTLDAPLEILQSRCYKAGNNAYKGEYWGYSFWFGGTGGDIQQCL</sequence>
<keyword evidence="3" id="KW-1185">Reference proteome</keyword>
<dbReference type="KEGG" id="qsa:O6P43_008110"/>
<organism evidence="2 3">
    <name type="scientific">Quillaja saponaria</name>
    <name type="common">Soap bark tree</name>
    <dbReference type="NCBI Taxonomy" id="32244"/>
    <lineage>
        <taxon>Eukaryota</taxon>
        <taxon>Viridiplantae</taxon>
        <taxon>Streptophyta</taxon>
        <taxon>Embryophyta</taxon>
        <taxon>Tracheophyta</taxon>
        <taxon>Spermatophyta</taxon>
        <taxon>Magnoliopsida</taxon>
        <taxon>eudicotyledons</taxon>
        <taxon>Gunneridae</taxon>
        <taxon>Pentapetalae</taxon>
        <taxon>rosids</taxon>
        <taxon>fabids</taxon>
        <taxon>Fabales</taxon>
        <taxon>Quillajaceae</taxon>
        <taxon>Quillaja</taxon>
    </lineage>
</organism>
<dbReference type="Proteomes" id="UP001163823">
    <property type="component" value="Chromosome 4"/>
</dbReference>
<evidence type="ECO:0000259" key="1">
    <source>
        <dbReference type="PROSITE" id="PS52045"/>
    </source>
</evidence>
<name>A0AAD7M4I2_QUISA</name>
<reference evidence="2" key="1">
    <citation type="journal article" date="2023" name="Science">
        <title>Elucidation of the pathway for biosynthesis of saponin adjuvants from the soapbark tree.</title>
        <authorList>
            <person name="Reed J."/>
            <person name="Orme A."/>
            <person name="El-Demerdash A."/>
            <person name="Owen C."/>
            <person name="Martin L.B.B."/>
            <person name="Misra R.C."/>
            <person name="Kikuchi S."/>
            <person name="Rejzek M."/>
            <person name="Martin A.C."/>
            <person name="Harkess A."/>
            <person name="Leebens-Mack J."/>
            <person name="Louveau T."/>
            <person name="Stephenson M.J."/>
            <person name="Osbourn A."/>
        </authorList>
    </citation>
    <scope>NUCLEOTIDE SEQUENCE</scope>
    <source>
        <strain evidence="2">S10</strain>
    </source>
</reference>
<dbReference type="InterPro" id="IPR004314">
    <property type="entry name" value="Neprosin"/>
</dbReference>
<dbReference type="AlphaFoldDB" id="A0AAD7M4I2"/>
<dbReference type="PROSITE" id="PS52045">
    <property type="entry name" value="NEPROSIN_PEP_CD"/>
    <property type="match status" value="1"/>
</dbReference>
<evidence type="ECO:0000313" key="3">
    <source>
        <dbReference type="Proteomes" id="UP001163823"/>
    </source>
</evidence>
<comment type="caution">
    <text evidence="2">The sequence shown here is derived from an EMBL/GenBank/DDBJ whole genome shotgun (WGS) entry which is preliminary data.</text>
</comment>
<dbReference type="InterPro" id="IPR053168">
    <property type="entry name" value="Glutamic_endopeptidase"/>
</dbReference>
<feature type="domain" description="Neprosin PEP catalytic" evidence="1">
    <location>
        <begin position="1"/>
        <end position="198"/>
    </location>
</feature>
<dbReference type="PANTHER" id="PTHR31589:SF110">
    <property type="entry name" value="PROTEIN, PUTATIVE (DUF239)-RELATED"/>
    <property type="match status" value="1"/>
</dbReference>